<feature type="region of interest" description="Disordered" evidence="1">
    <location>
        <begin position="39"/>
        <end position="82"/>
    </location>
</feature>
<reference evidence="2 3" key="1">
    <citation type="submission" date="2019-03" db="EMBL/GenBank/DDBJ databases">
        <title>First draft genome of Liparis tanakae, snailfish: a comprehensive survey of snailfish specific genes.</title>
        <authorList>
            <person name="Kim W."/>
            <person name="Song I."/>
            <person name="Jeong J.-H."/>
            <person name="Kim D."/>
            <person name="Kim S."/>
            <person name="Ryu S."/>
            <person name="Song J.Y."/>
            <person name="Lee S.K."/>
        </authorList>
    </citation>
    <scope>NUCLEOTIDE SEQUENCE [LARGE SCALE GENOMIC DNA]</scope>
    <source>
        <tissue evidence="2">Muscle</tissue>
    </source>
</reference>
<dbReference type="AlphaFoldDB" id="A0A4Z2FGZ3"/>
<accession>A0A4Z2FGZ3</accession>
<dbReference type="Proteomes" id="UP000314294">
    <property type="component" value="Unassembled WGS sequence"/>
</dbReference>
<evidence type="ECO:0000256" key="1">
    <source>
        <dbReference type="SAM" id="MobiDB-lite"/>
    </source>
</evidence>
<protein>
    <submittedName>
        <fullName evidence="2">Uncharacterized protein</fullName>
    </submittedName>
</protein>
<gene>
    <name evidence="2" type="ORF">EYF80_049628</name>
</gene>
<comment type="caution">
    <text evidence="2">The sequence shown here is derived from an EMBL/GenBank/DDBJ whole genome shotgun (WGS) entry which is preliminary data.</text>
</comment>
<evidence type="ECO:0000313" key="2">
    <source>
        <dbReference type="EMBL" id="TNN40190.1"/>
    </source>
</evidence>
<sequence>MENGGEERRVFHLRRLRLGKIPRGNEKRSSSLSAIVAWTPTSTGRRPRMAANAGDGVRARPGEGEGGLSRPRPPARQGGPWQRLRLCSMKSRMSARGKVAWHWPQPPRIPKNIDF</sequence>
<dbReference type="OrthoDB" id="10504078at2759"/>
<organism evidence="2 3">
    <name type="scientific">Liparis tanakae</name>
    <name type="common">Tanaka's snailfish</name>
    <dbReference type="NCBI Taxonomy" id="230148"/>
    <lineage>
        <taxon>Eukaryota</taxon>
        <taxon>Metazoa</taxon>
        <taxon>Chordata</taxon>
        <taxon>Craniata</taxon>
        <taxon>Vertebrata</taxon>
        <taxon>Euteleostomi</taxon>
        <taxon>Actinopterygii</taxon>
        <taxon>Neopterygii</taxon>
        <taxon>Teleostei</taxon>
        <taxon>Neoteleostei</taxon>
        <taxon>Acanthomorphata</taxon>
        <taxon>Eupercaria</taxon>
        <taxon>Perciformes</taxon>
        <taxon>Cottioidei</taxon>
        <taxon>Cottales</taxon>
        <taxon>Liparidae</taxon>
        <taxon>Liparis</taxon>
    </lineage>
</organism>
<dbReference type="EMBL" id="SRLO01001210">
    <property type="protein sequence ID" value="TNN40190.1"/>
    <property type="molecule type" value="Genomic_DNA"/>
</dbReference>
<evidence type="ECO:0000313" key="3">
    <source>
        <dbReference type="Proteomes" id="UP000314294"/>
    </source>
</evidence>
<keyword evidence="3" id="KW-1185">Reference proteome</keyword>
<name>A0A4Z2FGZ3_9TELE</name>
<proteinExistence type="predicted"/>